<dbReference type="RefSeq" id="XP_022346016.1">
    <property type="nucleotide sequence ID" value="XM_022490308.1"/>
</dbReference>
<proteinExistence type="predicted"/>
<dbReference type="Proteomes" id="UP000694844">
    <property type="component" value="Chromosome 5"/>
</dbReference>
<organism evidence="5 6">
    <name type="scientific">Crassostrea virginica</name>
    <name type="common">Eastern oyster</name>
    <dbReference type="NCBI Taxonomy" id="6565"/>
    <lineage>
        <taxon>Eukaryota</taxon>
        <taxon>Metazoa</taxon>
        <taxon>Spiralia</taxon>
        <taxon>Lophotrochozoa</taxon>
        <taxon>Mollusca</taxon>
        <taxon>Bivalvia</taxon>
        <taxon>Autobranchia</taxon>
        <taxon>Pteriomorphia</taxon>
        <taxon>Ostreida</taxon>
        <taxon>Ostreoidea</taxon>
        <taxon>Ostreidae</taxon>
        <taxon>Crassostrea</taxon>
    </lineage>
</organism>
<gene>
    <name evidence="6" type="primary">LOC111138378</name>
</gene>
<dbReference type="Gene3D" id="2.130.10.10">
    <property type="entry name" value="YVTN repeat-like/Quinoprotein amine dehydrogenase"/>
    <property type="match status" value="2"/>
</dbReference>
<feature type="repeat" description="WD" evidence="4">
    <location>
        <begin position="99"/>
        <end position="141"/>
    </location>
</feature>
<dbReference type="InterPro" id="IPR036322">
    <property type="entry name" value="WD40_repeat_dom_sf"/>
</dbReference>
<name>A0A8B8F1A8_CRAVI</name>
<dbReference type="Pfam" id="PF00400">
    <property type="entry name" value="WD40"/>
    <property type="match status" value="3"/>
</dbReference>
<keyword evidence="2 4" id="KW-0853">WD repeat</keyword>
<evidence type="ECO:0000256" key="2">
    <source>
        <dbReference type="ARBA" id="ARBA00022574"/>
    </source>
</evidence>
<evidence type="ECO:0000313" key="5">
    <source>
        <dbReference type="Proteomes" id="UP000694844"/>
    </source>
</evidence>
<dbReference type="KEGG" id="cvn:111138378"/>
<dbReference type="PANTHER" id="PTHR22889:SF0">
    <property type="entry name" value="WD REPEAT-CONTAINING PROTEIN 89"/>
    <property type="match status" value="1"/>
</dbReference>
<dbReference type="InterPro" id="IPR001680">
    <property type="entry name" value="WD40_rpt"/>
</dbReference>
<accession>A0A8B8F1A8</accession>
<dbReference type="PROSITE" id="PS50294">
    <property type="entry name" value="WD_REPEATS_REGION"/>
    <property type="match status" value="1"/>
</dbReference>
<reference evidence="6" key="1">
    <citation type="submission" date="2025-08" db="UniProtKB">
        <authorList>
            <consortium name="RefSeq"/>
        </authorList>
    </citation>
    <scope>IDENTIFICATION</scope>
    <source>
        <tissue evidence="6">Whole sample</tissue>
    </source>
</reference>
<dbReference type="InterPro" id="IPR015943">
    <property type="entry name" value="WD40/YVTN_repeat-like_dom_sf"/>
</dbReference>
<sequence length="299" mass="33221">MTSKLKGHSNVITGIQFANTEENILFSSALDQCIKCWDERSGKCVQSFKAPGEIKGLSSFGINSNDRVIAGGTECLTTAEDIHIIFWDRRKSEIMGSYTESHQDDITQVKFHPSQPDTLATGSTDGLVCVFDISQTSEDDAISWTFNAESSVAKIGWTGERQTEVYCITHDDSFFVWDSVEGDDICNKTDVKDKLQESDSAEYIVDCLYIDVLYLAMGTHSGDLILTTASDPQKIVKTLKGGHTATVRCLHWDNSTHTLLTGAEDSLLCKWSDCVQKTTDSKKVKLKMKKKDVKKTNPY</sequence>
<dbReference type="SUPFAM" id="SSF50978">
    <property type="entry name" value="WD40 repeat-like"/>
    <property type="match status" value="1"/>
</dbReference>
<feature type="repeat" description="WD" evidence="4">
    <location>
        <begin position="240"/>
        <end position="272"/>
    </location>
</feature>
<dbReference type="AlphaFoldDB" id="A0A8B8F1A8"/>
<feature type="repeat" description="WD" evidence="4">
    <location>
        <begin position="5"/>
        <end position="47"/>
    </location>
</feature>
<keyword evidence="3" id="KW-0677">Repeat</keyword>
<dbReference type="OrthoDB" id="25131at2759"/>
<dbReference type="PANTHER" id="PTHR22889">
    <property type="entry name" value="WD REPEAT-CONTAINING PROTEIN 89"/>
    <property type="match status" value="1"/>
</dbReference>
<dbReference type="GeneID" id="111138378"/>
<dbReference type="SMART" id="SM00320">
    <property type="entry name" value="WD40"/>
    <property type="match status" value="4"/>
</dbReference>
<evidence type="ECO:0000256" key="3">
    <source>
        <dbReference type="ARBA" id="ARBA00022737"/>
    </source>
</evidence>
<keyword evidence="5" id="KW-1185">Reference proteome</keyword>
<dbReference type="PROSITE" id="PS50082">
    <property type="entry name" value="WD_REPEATS_2"/>
    <property type="match status" value="3"/>
</dbReference>
<evidence type="ECO:0000256" key="1">
    <source>
        <dbReference type="ARBA" id="ARBA00021125"/>
    </source>
</evidence>
<evidence type="ECO:0000256" key="4">
    <source>
        <dbReference type="PROSITE-ProRule" id="PRU00221"/>
    </source>
</evidence>
<evidence type="ECO:0000313" key="6">
    <source>
        <dbReference type="RefSeq" id="XP_022346016.1"/>
    </source>
</evidence>
<protein>
    <recommendedName>
        <fullName evidence="1">WD repeat-containing protein 89</fullName>
    </recommendedName>
</protein>
<dbReference type="InterPro" id="IPR039328">
    <property type="entry name" value="WDR89"/>
</dbReference>